<dbReference type="SUPFAM" id="SSF53850">
    <property type="entry name" value="Periplasmic binding protein-like II"/>
    <property type="match status" value="1"/>
</dbReference>
<dbReference type="Pfam" id="PF00126">
    <property type="entry name" value="HTH_1"/>
    <property type="match status" value="1"/>
</dbReference>
<evidence type="ECO:0000256" key="3">
    <source>
        <dbReference type="ARBA" id="ARBA00023125"/>
    </source>
</evidence>
<dbReference type="InterPro" id="IPR005119">
    <property type="entry name" value="LysR_subst-bd"/>
</dbReference>
<keyword evidence="3" id="KW-0238">DNA-binding</keyword>
<keyword evidence="2" id="KW-0805">Transcription regulation</keyword>
<dbReference type="Gene3D" id="1.10.10.10">
    <property type="entry name" value="Winged helix-like DNA-binding domain superfamily/Winged helix DNA-binding domain"/>
    <property type="match status" value="1"/>
</dbReference>
<organism evidence="7 8">
    <name type="scientific">Variovorax robiniae</name>
    <dbReference type="NCBI Taxonomy" id="1836199"/>
    <lineage>
        <taxon>Bacteria</taxon>
        <taxon>Pseudomonadati</taxon>
        <taxon>Pseudomonadota</taxon>
        <taxon>Betaproteobacteria</taxon>
        <taxon>Burkholderiales</taxon>
        <taxon>Comamonadaceae</taxon>
        <taxon>Variovorax</taxon>
    </lineage>
</organism>
<reference evidence="7 8" key="1">
    <citation type="submission" date="2024-03" db="EMBL/GenBank/DDBJ databases">
        <title>Novel species of the genus Variovorax.</title>
        <authorList>
            <person name="Liu Q."/>
            <person name="Xin Y.-H."/>
        </authorList>
    </citation>
    <scope>NUCLEOTIDE SEQUENCE [LARGE SCALE GENOMIC DNA]</scope>
    <source>
        <strain evidence="7 8">KACC 18901</strain>
    </source>
</reference>
<name>A0ABU8X8I8_9BURK</name>
<feature type="domain" description="HTH lysR-type" evidence="6">
    <location>
        <begin position="1"/>
        <end position="58"/>
    </location>
</feature>
<dbReference type="InterPro" id="IPR036390">
    <property type="entry name" value="WH_DNA-bd_sf"/>
</dbReference>
<proteinExistence type="inferred from homology"/>
<evidence type="ECO:0000256" key="5">
    <source>
        <dbReference type="ARBA" id="ARBA00023163"/>
    </source>
</evidence>
<dbReference type="EMBL" id="JBBKZS010000006">
    <property type="protein sequence ID" value="MEJ8856152.1"/>
    <property type="molecule type" value="Genomic_DNA"/>
</dbReference>
<evidence type="ECO:0000259" key="6">
    <source>
        <dbReference type="PROSITE" id="PS50931"/>
    </source>
</evidence>
<evidence type="ECO:0000256" key="4">
    <source>
        <dbReference type="ARBA" id="ARBA00023159"/>
    </source>
</evidence>
<keyword evidence="4" id="KW-0010">Activator</keyword>
<dbReference type="PRINTS" id="PR00039">
    <property type="entry name" value="HTHLYSR"/>
</dbReference>
<dbReference type="Pfam" id="PF03466">
    <property type="entry name" value="LysR_substrate"/>
    <property type="match status" value="1"/>
</dbReference>
<gene>
    <name evidence="7" type="ORF">WKW79_16350</name>
</gene>
<dbReference type="PROSITE" id="PS50931">
    <property type="entry name" value="HTH_LYSR"/>
    <property type="match status" value="1"/>
</dbReference>
<evidence type="ECO:0000313" key="7">
    <source>
        <dbReference type="EMBL" id="MEJ8856152.1"/>
    </source>
</evidence>
<dbReference type="InterPro" id="IPR036388">
    <property type="entry name" value="WH-like_DNA-bd_sf"/>
</dbReference>
<dbReference type="Gene3D" id="3.40.190.290">
    <property type="match status" value="1"/>
</dbReference>
<keyword evidence="8" id="KW-1185">Reference proteome</keyword>
<sequence length="321" mass="34732">MDLRQLRYFIAIASAESLSRASVAVGVTQSALTRQLQLLEEELGLPLLRRTGHGVTLTEAGERFLGSATDIVDRADAAVRDMQALRKTTAGSVVLGIPPMLAETLLVPLVTRFKQDFPEVSLRVRDAISGYVLEWLITGQVDVAVVYNAPKRAKLALETLISDELMLVGAAGQGAMQTDEPIDLAEALKLPLVLPSPLHGLRDVIDSSAALIAVQPNIALEVEGIHSLIRFAEEGYAYTFLPFGSVSYHVSRGLLGARPIVNPTVPSVLSVAMSTKRPATKAMKQLFRYIREDVGRLVETEVWQLHRPPAEASATDPPKAA</sequence>
<dbReference type="PANTHER" id="PTHR30293">
    <property type="entry name" value="TRANSCRIPTIONAL REGULATORY PROTEIN NAC-RELATED"/>
    <property type="match status" value="1"/>
</dbReference>
<keyword evidence="5" id="KW-0804">Transcription</keyword>
<comment type="similarity">
    <text evidence="1">Belongs to the LysR transcriptional regulatory family.</text>
</comment>
<accession>A0ABU8X8I8</accession>
<dbReference type="RefSeq" id="WP_340336226.1">
    <property type="nucleotide sequence ID" value="NZ_JBBKZS010000006.1"/>
</dbReference>
<dbReference type="Proteomes" id="UP001367030">
    <property type="component" value="Unassembled WGS sequence"/>
</dbReference>
<evidence type="ECO:0000313" key="8">
    <source>
        <dbReference type="Proteomes" id="UP001367030"/>
    </source>
</evidence>
<dbReference type="PANTHER" id="PTHR30293:SF0">
    <property type="entry name" value="NITROGEN ASSIMILATION REGULATORY PROTEIN NAC"/>
    <property type="match status" value="1"/>
</dbReference>
<protein>
    <submittedName>
        <fullName evidence="7">LysR substrate-binding domain-containing protein</fullName>
    </submittedName>
</protein>
<dbReference type="SUPFAM" id="SSF46785">
    <property type="entry name" value="Winged helix' DNA-binding domain"/>
    <property type="match status" value="1"/>
</dbReference>
<evidence type="ECO:0000256" key="1">
    <source>
        <dbReference type="ARBA" id="ARBA00009437"/>
    </source>
</evidence>
<evidence type="ECO:0000256" key="2">
    <source>
        <dbReference type="ARBA" id="ARBA00023015"/>
    </source>
</evidence>
<dbReference type="InterPro" id="IPR000847">
    <property type="entry name" value="LysR_HTH_N"/>
</dbReference>
<comment type="caution">
    <text evidence="7">The sequence shown here is derived from an EMBL/GenBank/DDBJ whole genome shotgun (WGS) entry which is preliminary data.</text>
</comment>